<feature type="compositionally biased region" description="Basic and acidic residues" evidence="10">
    <location>
        <begin position="63"/>
        <end position="75"/>
    </location>
</feature>
<keyword evidence="8 9" id="KW-0472">Membrane</keyword>
<comment type="similarity">
    <text evidence="9">Belongs to the KdpA family.</text>
</comment>
<dbReference type="OrthoDB" id="9763796at2"/>
<comment type="subunit">
    <text evidence="9">The system is composed of three essential subunits: KdpA, KdpB and KdpC.</text>
</comment>
<evidence type="ECO:0000256" key="3">
    <source>
        <dbReference type="ARBA" id="ARBA00022538"/>
    </source>
</evidence>
<feature type="transmembrane region" description="Helical" evidence="9">
    <location>
        <begin position="256"/>
        <end position="274"/>
    </location>
</feature>
<evidence type="ECO:0000313" key="12">
    <source>
        <dbReference type="Proteomes" id="UP000295198"/>
    </source>
</evidence>
<evidence type="ECO:0000256" key="1">
    <source>
        <dbReference type="ARBA" id="ARBA00022448"/>
    </source>
</evidence>
<feature type="compositionally biased region" description="Basic residues" evidence="10">
    <location>
        <begin position="93"/>
        <end position="102"/>
    </location>
</feature>
<feature type="transmembrane region" description="Helical" evidence="9">
    <location>
        <begin position="642"/>
        <end position="663"/>
    </location>
</feature>
<feature type="transmembrane region" description="Helical" evidence="9">
    <location>
        <begin position="294"/>
        <end position="314"/>
    </location>
</feature>
<keyword evidence="7 9" id="KW-0406">Ion transport</keyword>
<comment type="function">
    <text evidence="9">Part of the high-affinity ATP-driven potassium transport (or Kdp) system, which catalyzes the hydrolysis of ATP coupled with the electrogenic transport of potassium into the cytoplasm. This subunit binds the extracellular potassium ions and delivers the ions to the membrane domain of KdpB through an intramembrane tunnel.</text>
</comment>
<sequence length="673" mass="70245">MANGRGRHDPHLLRVVCPGATPPALGGPRLHPAALLRHGRTGSVKARPGAVRDPSTPPRYGLRPREPRRGAEPPHRRLSGRPLCRKCNDHGRPGLRPRHRGGLRGAGLAGGLHRPAVGAVSATTAAVLQIVTLVAALALTVGPLGRWLAHTYTSPRHWAVERGAYRLLRLDPDADQHWRTYLISVLGFSMASVLLLFAFGRLQQHLPLSLGFPALPSDGAWNTAVSFTTNTNWQWYSGEAATGHLFQMSGLAVQNFVSAAVGMAVAAAFARALARSGAGGRVGNFWADLVRGVVRVLLPISFVAALLLVLMGAVQNLDAPHAITTLTGQVQHVTGGPVASQEAIKELGTNGGGFYNANSSHPFENPTPLSNLLEIYLLLLISFAMAWAFGIIVRSRRQGAAIMSVMGVLWLTGVALLTWSELAGPGLAPAAAGGAMEGKETRFGEAASALFAASTTATSTGAVNSMHDSLTAPGGGVAMFNMMLGEIAPGGVGSGLYGMLMLAIVTVFLCGLMVGRTPEYLGKKIGQPEIVLVAFYVLTTPALVLAGIAIGISFEDGLAGLQESGPHGLSEALYAVTSASNNNGSAFAGLTAGTPFWNVLLGVCMLFGRFLPMVFVLALAGRFAAQQKLPESAGTLPTHRPLFVTLLSGVALVVVGLTFVPVLTLGPIVESLA</sequence>
<comment type="caution">
    <text evidence="11">The sequence shown here is derived from an EMBL/GenBank/DDBJ whole genome shotgun (WGS) entry which is preliminary data.</text>
</comment>
<evidence type="ECO:0000256" key="4">
    <source>
        <dbReference type="ARBA" id="ARBA00022692"/>
    </source>
</evidence>
<feature type="transmembrane region" description="Helical" evidence="9">
    <location>
        <begin position="596"/>
        <end position="621"/>
    </location>
</feature>
<keyword evidence="1 9" id="KW-0813">Transport</keyword>
<dbReference type="GO" id="GO:0005886">
    <property type="term" value="C:plasma membrane"/>
    <property type="evidence" value="ECO:0007669"/>
    <property type="project" value="UniProtKB-SubCell"/>
</dbReference>
<feature type="transmembrane region" description="Helical" evidence="9">
    <location>
        <begin position="530"/>
        <end position="554"/>
    </location>
</feature>
<feature type="transmembrane region" description="Helical" evidence="9">
    <location>
        <begin position="496"/>
        <end position="518"/>
    </location>
</feature>
<feature type="transmembrane region" description="Helical" evidence="9">
    <location>
        <begin position="178"/>
        <end position="199"/>
    </location>
</feature>
<dbReference type="PANTHER" id="PTHR30607:SF2">
    <property type="entry name" value="POTASSIUM-TRANSPORTING ATPASE POTASSIUM-BINDING SUBUNIT"/>
    <property type="match status" value="1"/>
</dbReference>
<name>A0A4Q4Z951_9ACTN</name>
<dbReference type="NCBIfam" id="TIGR00680">
    <property type="entry name" value="kdpA"/>
    <property type="match status" value="1"/>
</dbReference>
<dbReference type="GO" id="GO:0016787">
    <property type="term" value="F:hydrolase activity"/>
    <property type="evidence" value="ECO:0007669"/>
    <property type="project" value="UniProtKB-KW"/>
</dbReference>
<accession>A0A4Q4Z951</accession>
<feature type="transmembrane region" description="Helical" evidence="9">
    <location>
        <begin position="400"/>
        <end position="419"/>
    </location>
</feature>
<dbReference type="GO" id="GO:0008556">
    <property type="term" value="F:P-type potassium transmembrane transporter activity"/>
    <property type="evidence" value="ECO:0007669"/>
    <property type="project" value="InterPro"/>
</dbReference>
<dbReference type="Pfam" id="PF03814">
    <property type="entry name" value="KdpA"/>
    <property type="match status" value="1"/>
</dbReference>
<comment type="subcellular location">
    <subcellularLocation>
        <location evidence="9">Cell membrane</location>
        <topology evidence="9">Multi-pass membrane protein</topology>
    </subcellularLocation>
</comment>
<gene>
    <name evidence="9 11" type="primary">kdpA</name>
    <name evidence="11" type="ORF">EKO23_18360</name>
</gene>
<keyword evidence="4 9" id="KW-0812">Transmembrane</keyword>
<dbReference type="GO" id="GO:0030955">
    <property type="term" value="F:potassium ion binding"/>
    <property type="evidence" value="ECO:0007669"/>
    <property type="project" value="UniProtKB-UniRule"/>
</dbReference>
<feature type="region of interest" description="Disordered" evidence="10">
    <location>
        <begin position="40"/>
        <end position="102"/>
    </location>
</feature>
<evidence type="ECO:0000313" key="11">
    <source>
        <dbReference type="EMBL" id="RYP83721.1"/>
    </source>
</evidence>
<keyword evidence="3 9" id="KW-0633">Potassium transport</keyword>
<evidence type="ECO:0000256" key="5">
    <source>
        <dbReference type="ARBA" id="ARBA00022958"/>
    </source>
</evidence>
<dbReference type="InterPro" id="IPR004623">
    <property type="entry name" value="KdpA"/>
</dbReference>
<keyword evidence="11" id="KW-0378">Hydrolase</keyword>
<evidence type="ECO:0000256" key="7">
    <source>
        <dbReference type="ARBA" id="ARBA00023065"/>
    </source>
</evidence>
<reference evidence="11 12" key="1">
    <citation type="submission" date="2019-01" db="EMBL/GenBank/DDBJ databases">
        <title>Nocardioides guangzhouensis sp. nov., an actinobacterium isolated from soil.</title>
        <authorList>
            <person name="Fu Y."/>
            <person name="Cai Y."/>
            <person name="Lin Z."/>
            <person name="Chen P."/>
        </authorList>
    </citation>
    <scope>NUCLEOTIDE SEQUENCE [LARGE SCALE GENOMIC DNA]</scope>
    <source>
        <strain evidence="11 12">130</strain>
    </source>
</reference>
<dbReference type="AlphaFoldDB" id="A0A4Q4Z951"/>
<comment type="caution">
    <text evidence="9">Lacks conserved residue(s) required for the propagation of feature annotation.</text>
</comment>
<dbReference type="HAMAP" id="MF_00275">
    <property type="entry name" value="KdpA"/>
    <property type="match status" value="1"/>
</dbReference>
<evidence type="ECO:0000256" key="2">
    <source>
        <dbReference type="ARBA" id="ARBA00022475"/>
    </source>
</evidence>
<evidence type="ECO:0000256" key="9">
    <source>
        <dbReference type="HAMAP-Rule" id="MF_00275"/>
    </source>
</evidence>
<keyword evidence="2 9" id="KW-1003">Cell membrane</keyword>
<evidence type="ECO:0000256" key="10">
    <source>
        <dbReference type="SAM" id="MobiDB-lite"/>
    </source>
</evidence>
<keyword evidence="5 9" id="KW-0630">Potassium</keyword>
<dbReference type="PANTHER" id="PTHR30607">
    <property type="entry name" value="POTASSIUM-TRANSPORTING ATPASE A CHAIN"/>
    <property type="match status" value="1"/>
</dbReference>
<keyword evidence="12" id="KW-1185">Reference proteome</keyword>
<dbReference type="EMBL" id="SDKM01000030">
    <property type="protein sequence ID" value="RYP83721.1"/>
    <property type="molecule type" value="Genomic_DNA"/>
</dbReference>
<keyword evidence="6 9" id="KW-1133">Transmembrane helix</keyword>
<dbReference type="Proteomes" id="UP000295198">
    <property type="component" value="Unassembled WGS sequence"/>
</dbReference>
<proteinExistence type="inferred from homology"/>
<organism evidence="11 12">
    <name type="scientific">Nocardioides guangzhouensis</name>
    <dbReference type="NCBI Taxonomy" id="2497878"/>
    <lineage>
        <taxon>Bacteria</taxon>
        <taxon>Bacillati</taxon>
        <taxon>Actinomycetota</taxon>
        <taxon>Actinomycetes</taxon>
        <taxon>Propionibacteriales</taxon>
        <taxon>Nocardioidaceae</taxon>
        <taxon>Nocardioides</taxon>
    </lineage>
</organism>
<evidence type="ECO:0000256" key="8">
    <source>
        <dbReference type="ARBA" id="ARBA00023136"/>
    </source>
</evidence>
<protein>
    <recommendedName>
        <fullName evidence="9">Potassium-transporting ATPase potassium-binding subunit</fullName>
    </recommendedName>
    <alternativeName>
        <fullName evidence="9">ATP phosphohydrolase [potassium-transporting] A chain</fullName>
    </alternativeName>
    <alternativeName>
        <fullName evidence="9">Potassium-binding and translocating subunit A</fullName>
    </alternativeName>
    <alternativeName>
        <fullName evidence="9">Potassium-translocating ATPase A chain</fullName>
    </alternativeName>
</protein>
<evidence type="ECO:0000256" key="6">
    <source>
        <dbReference type="ARBA" id="ARBA00022989"/>
    </source>
</evidence>
<feature type="transmembrane region" description="Helical" evidence="9">
    <location>
        <begin position="375"/>
        <end position="393"/>
    </location>
</feature>